<proteinExistence type="predicted"/>
<dbReference type="NCBIfam" id="NF038403">
    <property type="entry name" value="perm_prefix_1"/>
    <property type="match status" value="1"/>
</dbReference>
<reference evidence="1 2" key="1">
    <citation type="submission" date="2022-05" db="EMBL/GenBank/DDBJ databases">
        <title>Genome Sequencing of Bee-Associated Microbes.</title>
        <authorList>
            <person name="Dunlap C."/>
        </authorList>
    </citation>
    <scope>NUCLEOTIDE SEQUENCE [LARGE SCALE GENOMIC DNA]</scope>
    <source>
        <strain evidence="1 2">NRRL B-04010</strain>
    </source>
</reference>
<comment type="caution">
    <text evidence="1">The sequence shown here is derived from an EMBL/GenBank/DDBJ whole genome shotgun (WGS) entry which is preliminary data.</text>
</comment>
<dbReference type="Proteomes" id="UP001527181">
    <property type="component" value="Unassembled WGS sequence"/>
</dbReference>
<dbReference type="Pfam" id="PF00805">
    <property type="entry name" value="Pentapeptide"/>
    <property type="match status" value="2"/>
</dbReference>
<dbReference type="InterPro" id="IPR001646">
    <property type="entry name" value="5peptide_repeat"/>
</dbReference>
<protein>
    <submittedName>
        <fullName evidence="1">Pentapeptide repeat-containing protein</fullName>
    </submittedName>
</protein>
<dbReference type="Gene3D" id="2.160.20.80">
    <property type="entry name" value="E3 ubiquitin-protein ligase SopA"/>
    <property type="match status" value="1"/>
</dbReference>
<dbReference type="SUPFAM" id="SSF141571">
    <property type="entry name" value="Pentapeptide repeat-like"/>
    <property type="match status" value="1"/>
</dbReference>
<dbReference type="EMBL" id="JAMDNP010000023">
    <property type="protein sequence ID" value="MCY9761634.1"/>
    <property type="molecule type" value="Genomic_DNA"/>
</dbReference>
<accession>A0ABT4GYZ0</accession>
<dbReference type="PANTHER" id="PTHR14136:SF17">
    <property type="entry name" value="BTB_POZ DOMAIN-CONTAINING PROTEIN KCTD9"/>
    <property type="match status" value="1"/>
</dbReference>
<name>A0ABT4GYZ0_PAEAL</name>
<dbReference type="PANTHER" id="PTHR14136">
    <property type="entry name" value="BTB_POZ DOMAIN-CONTAINING PROTEIN KCTD9"/>
    <property type="match status" value="1"/>
</dbReference>
<dbReference type="RefSeq" id="WP_268600260.1">
    <property type="nucleotide sequence ID" value="NZ_JAMDNP010000023.1"/>
</dbReference>
<organism evidence="1 2">
    <name type="scientific">Paenibacillus alvei</name>
    <name type="common">Bacillus alvei</name>
    <dbReference type="NCBI Taxonomy" id="44250"/>
    <lineage>
        <taxon>Bacteria</taxon>
        <taxon>Bacillati</taxon>
        <taxon>Bacillota</taxon>
        <taxon>Bacilli</taxon>
        <taxon>Bacillales</taxon>
        <taxon>Paenibacillaceae</taxon>
        <taxon>Paenibacillus</taxon>
    </lineage>
</organism>
<evidence type="ECO:0000313" key="1">
    <source>
        <dbReference type="EMBL" id="MCY9761634.1"/>
    </source>
</evidence>
<evidence type="ECO:0000313" key="2">
    <source>
        <dbReference type="Proteomes" id="UP001527181"/>
    </source>
</evidence>
<sequence>MDERLRRYLDSVFSPYEDLKQIQELKEELLYDLQEKLSDLKKEGYDDEAAYLLTIESIGEISELIESINSQTVKLQQKVGMDFSKSNLQNSDFTSTSVDDGQFNYSNLQGSDFSYSDLTNSSFKCSSLDQVNFTGANLSGAQIVKSSVRKAIFTDCIFENTIFKSSDFSGVSFDNLTFNGVVFDYAGLRKTTFRNAVFNNVSFKTDVKKTIFDGATMDKLTYALLKSNKADLSNVTVR</sequence>
<dbReference type="InterPro" id="IPR047928">
    <property type="entry name" value="Perm_prefix_1"/>
</dbReference>
<gene>
    <name evidence="1" type="ORF">M5X12_13725</name>
</gene>
<dbReference type="InterPro" id="IPR051082">
    <property type="entry name" value="Pentapeptide-BTB/POZ_domain"/>
</dbReference>
<keyword evidence="2" id="KW-1185">Reference proteome</keyword>